<feature type="region of interest" description="C-terminal hotdog fold" evidence="5">
    <location>
        <begin position="1214"/>
        <end position="1367"/>
    </location>
</feature>
<dbReference type="InterPro" id="IPR020802">
    <property type="entry name" value="TesA-like"/>
</dbReference>
<dbReference type="EMBL" id="BAABJM010000007">
    <property type="protein sequence ID" value="GAA5066398.1"/>
    <property type="molecule type" value="Genomic_DNA"/>
</dbReference>
<dbReference type="InterPro" id="IPR014030">
    <property type="entry name" value="Ketoacyl_synth_N"/>
</dbReference>
<dbReference type="SMART" id="SM00824">
    <property type="entry name" value="PKS_TE"/>
    <property type="match status" value="1"/>
</dbReference>
<feature type="domain" description="PKS/mFAS DH" evidence="9">
    <location>
        <begin position="1080"/>
        <end position="1367"/>
    </location>
</feature>
<proteinExistence type="predicted"/>
<dbReference type="InterPro" id="IPR032821">
    <property type="entry name" value="PKS_assoc"/>
</dbReference>
<dbReference type="PANTHER" id="PTHR43775:SF51">
    <property type="entry name" value="INACTIVE PHENOLPHTHIOCEROL SYNTHESIS POLYKETIDE SYNTHASE TYPE I PKS1-RELATED"/>
    <property type="match status" value="1"/>
</dbReference>
<name>A0ABP9KUS5_9NOCA</name>
<dbReference type="InterPro" id="IPR018201">
    <property type="entry name" value="Ketoacyl_synth_AS"/>
</dbReference>
<evidence type="ECO:0000256" key="2">
    <source>
        <dbReference type="ARBA" id="ARBA00022553"/>
    </source>
</evidence>
<evidence type="ECO:0000313" key="10">
    <source>
        <dbReference type="EMBL" id="GAA5066398.1"/>
    </source>
</evidence>
<dbReference type="Gene3D" id="3.40.366.10">
    <property type="entry name" value="Malonyl-Coenzyme A Acyl Carrier Protein, domain 2"/>
    <property type="match status" value="2"/>
</dbReference>
<evidence type="ECO:0008006" key="12">
    <source>
        <dbReference type="Google" id="ProtNLM"/>
    </source>
</evidence>
<evidence type="ECO:0000259" key="9">
    <source>
        <dbReference type="PROSITE" id="PS52019"/>
    </source>
</evidence>
<gene>
    <name evidence="10" type="ORF">GCM10023318_54500</name>
</gene>
<dbReference type="SMART" id="SM00823">
    <property type="entry name" value="PKS_PP"/>
    <property type="match status" value="2"/>
</dbReference>
<feature type="domain" description="Ketosynthase family 3 (KS3)" evidence="8">
    <location>
        <begin position="32"/>
        <end position="456"/>
    </location>
</feature>
<feature type="region of interest" description="Disordered" evidence="6">
    <location>
        <begin position="628"/>
        <end position="668"/>
    </location>
</feature>
<dbReference type="PROSITE" id="PS50075">
    <property type="entry name" value="CARRIER"/>
    <property type="match status" value="2"/>
</dbReference>
<evidence type="ECO:0000256" key="3">
    <source>
        <dbReference type="ARBA" id="ARBA00022679"/>
    </source>
</evidence>
<dbReference type="Pfam" id="PF00550">
    <property type="entry name" value="PP-binding"/>
    <property type="match status" value="2"/>
</dbReference>
<dbReference type="SMART" id="SM00826">
    <property type="entry name" value="PKS_DH"/>
    <property type="match status" value="1"/>
</dbReference>
<feature type="active site" description="Proton acceptor; for dehydratase activity" evidence="5">
    <location>
        <position position="1112"/>
    </location>
</feature>
<dbReference type="Gene3D" id="3.30.70.3290">
    <property type="match status" value="2"/>
</dbReference>
<feature type="compositionally biased region" description="Low complexity" evidence="6">
    <location>
        <begin position="2368"/>
        <end position="2379"/>
    </location>
</feature>
<dbReference type="InterPro" id="IPR016035">
    <property type="entry name" value="Acyl_Trfase/lysoPLipase"/>
</dbReference>
<dbReference type="Gene3D" id="3.40.50.720">
    <property type="entry name" value="NAD(P)-binding Rossmann-like Domain"/>
    <property type="match status" value="1"/>
</dbReference>
<dbReference type="InterPro" id="IPR020841">
    <property type="entry name" value="PKS_Beta-ketoAc_synthase_dom"/>
</dbReference>
<dbReference type="Pfam" id="PF00109">
    <property type="entry name" value="ketoacyl-synt"/>
    <property type="match status" value="2"/>
</dbReference>
<dbReference type="InterPro" id="IPR013968">
    <property type="entry name" value="PKS_KR"/>
</dbReference>
<dbReference type="SUPFAM" id="SSF52151">
    <property type="entry name" value="FabD/lysophospholipase-like"/>
    <property type="match status" value="2"/>
</dbReference>
<feature type="region of interest" description="Disordered" evidence="6">
    <location>
        <begin position="556"/>
        <end position="577"/>
    </location>
</feature>
<dbReference type="PROSITE" id="PS00012">
    <property type="entry name" value="PHOSPHOPANTETHEINE"/>
    <property type="match status" value="1"/>
</dbReference>
<dbReference type="Gene3D" id="3.10.129.110">
    <property type="entry name" value="Polyketide synthase dehydratase"/>
    <property type="match status" value="1"/>
</dbReference>
<dbReference type="InterPro" id="IPR001227">
    <property type="entry name" value="Ac_transferase_dom_sf"/>
</dbReference>
<feature type="compositionally biased region" description="Polar residues" evidence="6">
    <location>
        <begin position="2341"/>
        <end position="2353"/>
    </location>
</feature>
<dbReference type="InterPro" id="IPR055123">
    <property type="entry name" value="SpnB-like_Rossmann"/>
</dbReference>
<evidence type="ECO:0000256" key="4">
    <source>
        <dbReference type="ARBA" id="ARBA00023315"/>
    </source>
</evidence>
<keyword evidence="3" id="KW-0808">Transferase</keyword>
<accession>A0ABP9KUS5</accession>
<feature type="domain" description="Ketosynthase family 3 (KS3)" evidence="8">
    <location>
        <begin position="1917"/>
        <end position="2335"/>
    </location>
</feature>
<dbReference type="InterPro" id="IPR049551">
    <property type="entry name" value="PKS_DH_C"/>
</dbReference>
<dbReference type="InterPro" id="IPR020807">
    <property type="entry name" value="PKS_DH"/>
</dbReference>
<feature type="region of interest" description="Disordered" evidence="6">
    <location>
        <begin position="2336"/>
        <end position="2382"/>
    </location>
</feature>
<dbReference type="SUPFAM" id="SSF55048">
    <property type="entry name" value="Probable ACP-binding domain of malonyl-CoA ACP transacylase"/>
    <property type="match status" value="2"/>
</dbReference>
<dbReference type="InterPro" id="IPR042104">
    <property type="entry name" value="PKS_dehydratase_sf"/>
</dbReference>
<keyword evidence="1" id="KW-0596">Phosphopantetheine</keyword>
<dbReference type="Gene3D" id="3.40.50.1820">
    <property type="entry name" value="alpha/beta hydrolase"/>
    <property type="match status" value="1"/>
</dbReference>
<dbReference type="InterPro" id="IPR049552">
    <property type="entry name" value="PKS_DH_N"/>
</dbReference>
<evidence type="ECO:0000256" key="5">
    <source>
        <dbReference type="PROSITE-ProRule" id="PRU01363"/>
    </source>
</evidence>
<dbReference type="InterPro" id="IPR006162">
    <property type="entry name" value="Ppantetheine_attach_site"/>
</dbReference>
<dbReference type="InterPro" id="IPR049900">
    <property type="entry name" value="PKS_mFAS_DH"/>
</dbReference>
<dbReference type="Pfam" id="PF16197">
    <property type="entry name" value="KAsynt_C_assoc"/>
    <property type="match status" value="2"/>
</dbReference>
<dbReference type="PROSITE" id="PS52004">
    <property type="entry name" value="KS3_2"/>
    <property type="match status" value="2"/>
</dbReference>
<dbReference type="SUPFAM" id="SSF51735">
    <property type="entry name" value="NAD(P)-binding Rossmann-fold domains"/>
    <property type="match status" value="2"/>
</dbReference>
<dbReference type="SUPFAM" id="SSF53901">
    <property type="entry name" value="Thiolase-like"/>
    <property type="match status" value="2"/>
</dbReference>
<dbReference type="Pfam" id="PF21089">
    <property type="entry name" value="PKS_DH_N"/>
    <property type="match status" value="1"/>
</dbReference>
<dbReference type="Pfam" id="PF00698">
    <property type="entry name" value="Acyl_transf_1"/>
    <property type="match status" value="2"/>
</dbReference>
<dbReference type="InterPro" id="IPR001031">
    <property type="entry name" value="Thioesterase"/>
</dbReference>
<dbReference type="SMART" id="SM01294">
    <property type="entry name" value="PKS_PP_betabranch"/>
    <property type="match status" value="1"/>
</dbReference>
<evidence type="ECO:0000313" key="11">
    <source>
        <dbReference type="Proteomes" id="UP001500603"/>
    </source>
</evidence>
<dbReference type="InterPro" id="IPR050091">
    <property type="entry name" value="PKS_NRPS_Biosynth_Enz"/>
</dbReference>
<evidence type="ECO:0000259" key="8">
    <source>
        <dbReference type="PROSITE" id="PS52004"/>
    </source>
</evidence>
<dbReference type="PROSITE" id="PS52019">
    <property type="entry name" value="PKS_MFAS_DH"/>
    <property type="match status" value="1"/>
</dbReference>
<keyword evidence="2" id="KW-0597">Phosphoprotein</keyword>
<dbReference type="RefSeq" id="WP_345498999.1">
    <property type="nucleotide sequence ID" value="NZ_BAABJM010000007.1"/>
</dbReference>
<dbReference type="Pfam" id="PF14765">
    <property type="entry name" value="PS-DH"/>
    <property type="match status" value="1"/>
</dbReference>
<feature type="region of interest" description="Disordered" evidence="6">
    <location>
        <begin position="2848"/>
        <end position="2868"/>
    </location>
</feature>
<dbReference type="InterPro" id="IPR029058">
    <property type="entry name" value="AB_hydrolase_fold"/>
</dbReference>
<dbReference type="InterPro" id="IPR036291">
    <property type="entry name" value="NAD(P)-bd_dom_sf"/>
</dbReference>
<dbReference type="SMART" id="SM00825">
    <property type="entry name" value="PKS_KS"/>
    <property type="match status" value="2"/>
</dbReference>
<feature type="active site" description="Proton donor; for dehydratase activity" evidence="5">
    <location>
        <position position="1274"/>
    </location>
</feature>
<dbReference type="PANTHER" id="PTHR43775">
    <property type="entry name" value="FATTY ACID SYNTHASE"/>
    <property type="match status" value="1"/>
</dbReference>
<dbReference type="InterPro" id="IPR020806">
    <property type="entry name" value="PKS_PP-bd"/>
</dbReference>
<dbReference type="SUPFAM" id="SSF53474">
    <property type="entry name" value="alpha/beta-Hydrolases"/>
    <property type="match status" value="1"/>
</dbReference>
<dbReference type="PROSITE" id="PS00606">
    <property type="entry name" value="KS3_1"/>
    <property type="match status" value="1"/>
</dbReference>
<dbReference type="Pfam" id="PF08659">
    <property type="entry name" value="KR"/>
    <property type="match status" value="1"/>
</dbReference>
<keyword evidence="4" id="KW-0012">Acyltransferase</keyword>
<feature type="domain" description="Carrier" evidence="7">
    <location>
        <begin position="2900"/>
        <end position="2975"/>
    </location>
</feature>
<sequence>MQDDRIRDLLKKVSLELQQSRRDLAAVRQQRREPIAIVGIGCRFPGGVDGPDSFWRLLDEGRDAIGDFPADRGWDLETLFESGQEVGTSATRQGGFLDDIAGFDAGLFGLSPREALASDPQHRVLLETTWQAFEHAGIDPAGLRGHRTGVFIGTNGNDYPTTLAGYPPELEGYLAVGNAASVASGRIAYSFGLEGPALTIDTACSSALVAAHLAVRSLRERECDSAVIGGVTLMSSPTLFVEFSRQHGLSTDGRCKAFGAGADGTGWAEGVGVLVAERLSDAVAKGRRVLAVISGSAVNQDGASNGLTAPNGPAQQRVIEDALASAGLRAGEIDAVEAHGTGTVLGDPIEAHALMATYGQRREGDPLWLGSVKSNIGHTQAAAGIAGLIKMVLALGNELLPRTLHAQHPSSHIDWDSGNVRVLDTALAWPRRESARRAGISAFGVSGTNAHLIIEESPQDDAEVAPTSARPGGSEATAWLISANSPAALRTQAEQLNAATLGLDPAAIDDVTKALRGRALLNYRAVVVADGDTGRLGGSSDARGVDGVVTVGSAAPAREAGGAENPDGADGLGGSSGARGVDDVVVVGGAVPARDAGGTDDSGGVDGFGGSSGARGVDDVVAVGSVATTREASGAENSGGVDVPAGASDSRSAGAPDDHGAVGPARGGGNLGNALESLRLGLAAAAAEEVADNLVLGVATTGRRTVFVFPGQGSQWPGMAESLLETSPEFATYLDECEAALAPFVDWSLREVLTGAPGAPDLDRVDVVQPVLWAMMVSLAKLWIHLGVRPDAVIGHSQGEIAAAHIAGVLSLADSARVVALRSKAITALSGRGAMLSLSLTESDARARLAGWTGKLAVAAVNGPTAVLVSGDSAAVDEFAAELERDGVWNRRVNVDYASHSHHVDAIETTVREQLAPIIARPATLAVVSTVTGAPIDTTVLGADYWYTNLRSPVLFDTALRHLLAEGYDTAIEVSAHPVLRHNIDAIADDVESASGEDSAFVSTGTLRRDRSGRHELLLAAARLYVRGIEVEWSKLLSSGPARWIDLPTYAFDRQRFWGADDSVAGIADARRLGVRPAEHPLLGGVVEISASGATLFVGQLTLAEHPWLADHRVGDTVIVPGAACVDIALWIGAELGWPVLAELVNERPIVVPASGRVRVQVYLAPEEDGRRRVTFFTGEQSGDLGGDWQQCASGVVAVADPVAAPSLDSVPSLPPGDPTTIYRELGELGLNYGPAFQGLRAVSGTDDVIRATAVLAESFSARASFSIHPALLDAALHAIPYRGGELALPFSWSGVRLWASDARELAVEVTRIGEHAYRVVGVDSRGGPVLSIDSVTLRPTETAHVGTIEARPYRVGWQRLPIAEHTDSVSAVLWTEAPERYSGSNEVPLTADLSELSGECGLVLLNTSEFASSATHSNLPDDVHAITERTLDRLRTWLADGPDTALLVVLTREAQVVGEDDRPDLRFGAIAGLVRSAQAENPGRFVLLDHDGTTDRAAIAMVAATIIDADESEAAVRAGQLISVPRLAPSSGGAHELSPADRPVRGTAVVIGGLGLLGRLTARKLVELGEASSVVLVSRRGTADEQAGQARAELESVGAAVRIVACDATDRAQLAAVLDAIPADQPLTTVVHAAGSLADQPVHALTPEALHEVLRAKVDIAWNLHELTVDADLRSFLLFSSAAGTLGIAGQSNYASGNTFLDALAGLRRRQGSAASSLAWGLWETTSAMTGHLRAADHQRLARQGVRPLTLAKGEALLDYSLRAGAVDLVPVELVTTPWQETMSPLLRGALRYRPRLRQAATGGEVDSRGLRALSDRDRVAAVQKIVREQAAAVLGYDDIATIAATGTFKELGMDSLTAVDLRNRLTRAVGVRLAATIVFDHPTPAALAAKISVELAGTGAAQSTPPRAEPKAVADEPIAIVGMGCRYPGGVRSAEDLWKLVSEGVDAIGPWPTDRGWDIEDPEDGSYVRAGGFVSGMADFDAGLFGMSPREALATDPQQRQLLEVTWETLENAGIDPQTLRGSNTGVYTGIMYNDYATRLASTPEDLEAYLVNGSAASVASGRVAYTFGLEGPAVSVDTACSSSLVSMHLAVSALRGGECDLALAGGVTLLSSPASIVGAARMGALSADGRCRSFGAGADGTGWAEGVGVVLLERLSDAVAGGRVVLGVVRGSAVNQDGGSNGLTAPSGVAQQRVIRRALGSGGLGVGDVDVVEGHGTGTSLGDPIEANALLETYGRRESAEPLYVGSLKSNIGHSQAAAGVGGVIKMVQALRHGVLPASLHADEPSGHVDWSSGGVRVLSRARAWPETGRARRAGVSAFGVSGTNAHIILEQAPSAPADSTDTRVGTQSKAESDSRAADPIGKSPTNAAPTAIPATDRQQTTAWVISGHTEAALRRQAGNLAEHLVREPHAEPAAVARSLLTSRAQLTHRAVVIGDTVRDFETRLRAFGGGEDGDTVHGVAKRGAVLGVLFTGQGSQRAGMGSELAQRFPVFAESYERILTVLDQRLSARISGDRALDDRVTGSFLEAVRAQPDAASPARSTLDQTVFTQPALFAFEVALFELLESWGVRPDYVCGHSIGEIAAAHVAGVLTLDASVELVIHRATGMQALPPVGAMLAAEISADELDAVAPTWRAELDLAAVNSPGSIVLSGEEVAIERLCEAIRAQGRRVRKLDVSHAFHSRCLDPMLAEFEKSIAALSFEAPRIPLVSTVTGKLADREIRTPEYWVRQVRSPVLFADTVGELARLGVTDFVELGPDAHLTPQVVATLANGTKTGATPTVTATVRRDRAEPETVLAAAGRLEIAGARIDWGHIVGVGGTRTKLPTYSFERDRYWLPPGPALLGKRQRGATSEAPPSNIAGPVGNTGATAIFGQPEVSENARAEPKDDAHPSVLTAEVLLDTVVRAVAEVLGLAGGTSLDPTAQFAELGMTSMAAVELTEKLRVRTGVALPPSAPIEFPTASTLAEHLLASSTSDPVDAAAASLSGLYLQLNRSGRIPEAAALIIAASHTRRSFDSAEHREATPPPIQLATGTEDLPLVVCFPALTAMSGPHEFAGFAKAIGADFPVYAMEAPGYRPDSALPKDLRAYLDSQTAAVAELVGDRDFVVVGRSLGGSVAHAIAAELSTRHRSPLGLALIDSYPMDTPTLPDRQWWMPALIEGMLRRIDDLHLDLSPNRLTTMGAYLRITNDLVPEPITPPTLLVRALDRLPGMPTGADEPWQADWPFAEQHVDVAGDHYSVLEDGSAATAEAVAAWIRTLERTGRPR</sequence>
<evidence type="ECO:0000256" key="1">
    <source>
        <dbReference type="ARBA" id="ARBA00022450"/>
    </source>
</evidence>
<dbReference type="Pfam" id="PF22953">
    <property type="entry name" value="SpnB_Rossmann"/>
    <property type="match status" value="1"/>
</dbReference>
<dbReference type="SMART" id="SM00822">
    <property type="entry name" value="PKS_KR"/>
    <property type="match status" value="1"/>
</dbReference>
<evidence type="ECO:0000259" key="7">
    <source>
        <dbReference type="PROSITE" id="PS50075"/>
    </source>
</evidence>
<dbReference type="SMART" id="SM00827">
    <property type="entry name" value="PKS_AT"/>
    <property type="match status" value="2"/>
</dbReference>
<evidence type="ECO:0000256" key="6">
    <source>
        <dbReference type="SAM" id="MobiDB-lite"/>
    </source>
</evidence>
<dbReference type="InterPro" id="IPR057326">
    <property type="entry name" value="KR_dom"/>
</dbReference>
<protein>
    <recommendedName>
        <fullName evidence="12">Polyketide synthase</fullName>
    </recommendedName>
</protein>
<feature type="domain" description="Carrier" evidence="7">
    <location>
        <begin position="1822"/>
        <end position="1897"/>
    </location>
</feature>
<dbReference type="Pfam" id="PF00975">
    <property type="entry name" value="Thioesterase"/>
    <property type="match status" value="1"/>
</dbReference>
<dbReference type="Gene3D" id="1.10.1200.10">
    <property type="entry name" value="ACP-like"/>
    <property type="match status" value="2"/>
</dbReference>
<dbReference type="InterPro" id="IPR016036">
    <property type="entry name" value="Malonyl_transacylase_ACP-bd"/>
</dbReference>
<keyword evidence="11" id="KW-1185">Reference proteome</keyword>
<dbReference type="InterPro" id="IPR016039">
    <property type="entry name" value="Thiolase-like"/>
</dbReference>
<dbReference type="InterPro" id="IPR014031">
    <property type="entry name" value="Ketoacyl_synth_C"/>
</dbReference>
<dbReference type="Gene3D" id="3.40.47.10">
    <property type="match status" value="2"/>
</dbReference>
<dbReference type="CDD" id="cd08956">
    <property type="entry name" value="KR_3_FAS_SDR_x"/>
    <property type="match status" value="1"/>
</dbReference>
<dbReference type="CDD" id="cd00833">
    <property type="entry name" value="PKS"/>
    <property type="match status" value="2"/>
</dbReference>
<dbReference type="SUPFAM" id="SSF47336">
    <property type="entry name" value="ACP-like"/>
    <property type="match status" value="2"/>
</dbReference>
<comment type="caution">
    <text evidence="10">The sequence shown here is derived from an EMBL/GenBank/DDBJ whole genome shotgun (WGS) entry which is preliminary data.</text>
</comment>
<reference evidence="11" key="1">
    <citation type="journal article" date="2019" name="Int. J. Syst. Evol. Microbiol.">
        <title>The Global Catalogue of Microorganisms (GCM) 10K type strain sequencing project: providing services to taxonomists for standard genome sequencing and annotation.</title>
        <authorList>
            <consortium name="The Broad Institute Genomics Platform"/>
            <consortium name="The Broad Institute Genome Sequencing Center for Infectious Disease"/>
            <person name="Wu L."/>
            <person name="Ma J."/>
        </authorList>
    </citation>
    <scope>NUCLEOTIDE SEQUENCE [LARGE SCALE GENOMIC DNA]</scope>
    <source>
        <strain evidence="11">JCM 18298</strain>
    </source>
</reference>
<organism evidence="10 11">
    <name type="scientific">Nocardia callitridis</name>
    <dbReference type="NCBI Taxonomy" id="648753"/>
    <lineage>
        <taxon>Bacteria</taxon>
        <taxon>Bacillati</taxon>
        <taxon>Actinomycetota</taxon>
        <taxon>Actinomycetes</taxon>
        <taxon>Mycobacteriales</taxon>
        <taxon>Nocardiaceae</taxon>
        <taxon>Nocardia</taxon>
    </lineage>
</organism>
<dbReference type="Pfam" id="PF02801">
    <property type="entry name" value="Ketoacyl-synt_C"/>
    <property type="match status" value="2"/>
</dbReference>
<dbReference type="Proteomes" id="UP001500603">
    <property type="component" value="Unassembled WGS sequence"/>
</dbReference>
<dbReference type="InterPro" id="IPR009081">
    <property type="entry name" value="PP-bd_ACP"/>
</dbReference>
<feature type="region of interest" description="N-terminal hotdog fold" evidence="5">
    <location>
        <begin position="1080"/>
        <end position="1204"/>
    </location>
</feature>
<dbReference type="InterPro" id="IPR014043">
    <property type="entry name" value="Acyl_transferase_dom"/>
</dbReference>
<dbReference type="InterPro" id="IPR036736">
    <property type="entry name" value="ACP-like_sf"/>
</dbReference>